<evidence type="ECO:0000313" key="1">
    <source>
        <dbReference type="EMBL" id="SFU74979.1"/>
    </source>
</evidence>
<dbReference type="OrthoDB" id="677818at2"/>
<keyword evidence="2" id="KW-1185">Reference proteome</keyword>
<dbReference type="AlphaFoldDB" id="A0A1I7IPW3"/>
<dbReference type="Proteomes" id="UP000199138">
    <property type="component" value="Unassembled WGS sequence"/>
</dbReference>
<proteinExistence type="predicted"/>
<name>A0A1I7IPW3_9FLAO</name>
<accession>A0A1I7IPW3</accession>
<organism evidence="1 2">
    <name type="scientific">Pustulibacterium marinum</name>
    <dbReference type="NCBI Taxonomy" id="1224947"/>
    <lineage>
        <taxon>Bacteria</taxon>
        <taxon>Pseudomonadati</taxon>
        <taxon>Bacteroidota</taxon>
        <taxon>Flavobacteriia</taxon>
        <taxon>Flavobacteriales</taxon>
        <taxon>Flavobacteriaceae</taxon>
        <taxon>Pustulibacterium</taxon>
    </lineage>
</organism>
<protein>
    <submittedName>
        <fullName evidence="1">Uncharacterized protein</fullName>
    </submittedName>
</protein>
<gene>
    <name evidence="1" type="ORF">SAMN05216480_11918</name>
</gene>
<sequence>MKNISILYIGKDKDILETMLRVINKNPDWKGTGESSIEKAKKQLVDNRFSIILLGNGLSTDEEKEIENYVLEQELSIPVIQHYGGGSGLLQSEIFTALNQKKS</sequence>
<evidence type="ECO:0000313" key="2">
    <source>
        <dbReference type="Proteomes" id="UP000199138"/>
    </source>
</evidence>
<dbReference type="EMBL" id="FPBK01000019">
    <property type="protein sequence ID" value="SFU74979.1"/>
    <property type="molecule type" value="Genomic_DNA"/>
</dbReference>
<dbReference type="STRING" id="1224947.SAMN05216480_11918"/>
<reference evidence="1 2" key="1">
    <citation type="submission" date="2016-10" db="EMBL/GenBank/DDBJ databases">
        <authorList>
            <person name="de Groot N.N."/>
        </authorList>
    </citation>
    <scope>NUCLEOTIDE SEQUENCE [LARGE SCALE GENOMIC DNA]</scope>
    <source>
        <strain evidence="1 2">CGMCC 1.12333</strain>
    </source>
</reference>
<dbReference type="RefSeq" id="WP_093026401.1">
    <property type="nucleotide sequence ID" value="NZ_FPBK01000019.1"/>
</dbReference>